<protein>
    <submittedName>
        <fullName evidence="1">Uncharacterized protein</fullName>
    </submittedName>
</protein>
<proteinExistence type="predicted"/>
<gene>
    <name evidence="1" type="ORF">GCK32_017095</name>
</gene>
<accession>A0AAN8J2R2</accession>
<dbReference type="Proteomes" id="UP001331761">
    <property type="component" value="Unassembled WGS sequence"/>
</dbReference>
<organism evidence="1 2">
    <name type="scientific">Trichostrongylus colubriformis</name>
    <name type="common">Black scour worm</name>
    <dbReference type="NCBI Taxonomy" id="6319"/>
    <lineage>
        <taxon>Eukaryota</taxon>
        <taxon>Metazoa</taxon>
        <taxon>Ecdysozoa</taxon>
        <taxon>Nematoda</taxon>
        <taxon>Chromadorea</taxon>
        <taxon>Rhabditida</taxon>
        <taxon>Rhabditina</taxon>
        <taxon>Rhabditomorpha</taxon>
        <taxon>Strongyloidea</taxon>
        <taxon>Trichostrongylidae</taxon>
        <taxon>Trichostrongylus</taxon>
    </lineage>
</organism>
<evidence type="ECO:0000313" key="2">
    <source>
        <dbReference type="Proteomes" id="UP001331761"/>
    </source>
</evidence>
<dbReference type="AlphaFoldDB" id="A0AAN8J2R2"/>
<name>A0AAN8J2R2_TRICO</name>
<evidence type="ECO:0000313" key="1">
    <source>
        <dbReference type="EMBL" id="KAK5981529.1"/>
    </source>
</evidence>
<comment type="caution">
    <text evidence="1">The sequence shown here is derived from an EMBL/GenBank/DDBJ whole genome shotgun (WGS) entry which is preliminary data.</text>
</comment>
<feature type="non-terminal residue" evidence="1">
    <location>
        <position position="1"/>
    </location>
</feature>
<keyword evidence="2" id="KW-1185">Reference proteome</keyword>
<dbReference type="EMBL" id="WIXE01006180">
    <property type="protein sequence ID" value="KAK5981529.1"/>
    <property type="molecule type" value="Genomic_DNA"/>
</dbReference>
<reference evidence="1 2" key="1">
    <citation type="submission" date="2019-10" db="EMBL/GenBank/DDBJ databases">
        <title>Assembly and Annotation for the nematode Trichostrongylus colubriformis.</title>
        <authorList>
            <person name="Martin J."/>
        </authorList>
    </citation>
    <scope>NUCLEOTIDE SEQUENCE [LARGE SCALE GENOMIC DNA]</scope>
    <source>
        <strain evidence="1">G859</strain>
        <tissue evidence="1">Whole worm</tissue>
    </source>
</reference>
<sequence length="187" mass="22214">VVNGTHLVGNPTTLPHVCQAWRSAKEKVDRMFYKKCQDIPKDRNFANIKPIQVYQGVAHEVFSCDVADEAERNDLLRYFSRDQGYKQRKSALWRKLGEILGSKYPPMADLILALQECAITARGILLNFERRRQPRTLRRRDRRRRDRIEKEMARFKALWDRHRGFLRTGTINTYCRRMSRYVSEKVI</sequence>